<dbReference type="AlphaFoldDB" id="A0AAX2CHI0"/>
<feature type="transmembrane region" description="Helical" evidence="6">
    <location>
        <begin position="158"/>
        <end position="178"/>
    </location>
</feature>
<organism evidence="8 9">
    <name type="scientific">Bacillus cytotoxicus</name>
    <dbReference type="NCBI Taxonomy" id="580165"/>
    <lineage>
        <taxon>Bacteria</taxon>
        <taxon>Bacillati</taxon>
        <taxon>Bacillota</taxon>
        <taxon>Bacilli</taxon>
        <taxon>Bacillales</taxon>
        <taxon>Bacillaceae</taxon>
        <taxon>Bacillus</taxon>
        <taxon>Bacillus cereus group</taxon>
    </lineage>
</organism>
<dbReference type="GO" id="GO:0016020">
    <property type="term" value="C:membrane"/>
    <property type="evidence" value="ECO:0007669"/>
    <property type="project" value="UniProtKB-SubCell"/>
</dbReference>
<gene>
    <name evidence="8" type="ORF">BCB44BAC_02121</name>
</gene>
<evidence type="ECO:0000313" key="8">
    <source>
        <dbReference type="EMBL" id="SCL92780.1"/>
    </source>
</evidence>
<dbReference type="Proteomes" id="UP000242164">
    <property type="component" value="Unassembled WGS sequence"/>
</dbReference>
<keyword evidence="2" id="KW-0813">Transport</keyword>
<feature type="transmembrane region" description="Helical" evidence="6">
    <location>
        <begin position="205"/>
        <end position="238"/>
    </location>
</feature>
<dbReference type="InterPro" id="IPR004680">
    <property type="entry name" value="Cit_transptr-like_dom"/>
</dbReference>
<feature type="transmembrane region" description="Helical" evidence="6">
    <location>
        <begin position="282"/>
        <end position="302"/>
    </location>
</feature>
<evidence type="ECO:0000259" key="7">
    <source>
        <dbReference type="Pfam" id="PF03600"/>
    </source>
</evidence>
<sequence length="377" mass="42273">MKNEKKVNLKFGIFKKDIVFTISFLLAIGSCLFHAPKLEYINFKVLVSLFNLMLVVKALDDLKLLDKFAIAILSKCHNSKSVSTILILLCFFSSMLVTNDVALITFVPLTLIISKMIQTSMLDTIILETIAANIGSSLTPMGNPQNLFIFTNYGIRPIQFFTTTLLLVVLGIVLLLFLNQRLKSQPLEMELPSISIKNKKEATVWGILFCIISASILGFLSYKLAFIIALGTACILDIKLLKKIDYLLLFTFICFFIFIGNVSELRVVQTFASETLKSPTSIFFSSIILSQLVSNVPAAIFLSKFSVNWQPLLVGVNLGGLGTIVASLASVISFKLFIKRNPQKSKKYLIRFSIYNFSILALLTLVYYIMMKNHIFF</sequence>
<dbReference type="EMBL" id="FMIK01000024">
    <property type="protein sequence ID" value="SCL92780.1"/>
    <property type="molecule type" value="Genomic_DNA"/>
</dbReference>
<reference evidence="8 9" key="1">
    <citation type="submission" date="2016-08" db="EMBL/GenBank/DDBJ databases">
        <authorList>
            <person name="Loux V."/>
            <person name="Rue O."/>
        </authorList>
    </citation>
    <scope>NUCLEOTIDE SEQUENCE [LARGE SCALE GENOMIC DNA]</scope>
    <source>
        <strain evidence="8 9">AFSSA_08CEB44bac</strain>
    </source>
</reference>
<dbReference type="PANTHER" id="PTHR43568:SF1">
    <property type="entry name" value="P PROTEIN"/>
    <property type="match status" value="1"/>
</dbReference>
<accession>A0AAX2CHI0</accession>
<evidence type="ECO:0000256" key="5">
    <source>
        <dbReference type="ARBA" id="ARBA00023136"/>
    </source>
</evidence>
<feature type="transmembrane region" description="Helical" evidence="6">
    <location>
        <begin position="314"/>
        <end position="337"/>
    </location>
</feature>
<feature type="transmembrane region" description="Helical" evidence="6">
    <location>
        <begin position="349"/>
        <end position="370"/>
    </location>
</feature>
<dbReference type="RefSeq" id="WP_087098737.1">
    <property type="nucleotide sequence ID" value="NZ_CP066179.1"/>
</dbReference>
<feature type="transmembrane region" description="Helical" evidence="6">
    <location>
        <begin position="85"/>
        <end position="113"/>
    </location>
</feature>
<evidence type="ECO:0000256" key="2">
    <source>
        <dbReference type="ARBA" id="ARBA00022448"/>
    </source>
</evidence>
<keyword evidence="4 6" id="KW-1133">Transmembrane helix</keyword>
<feature type="domain" description="Citrate transporter-like" evidence="7">
    <location>
        <begin position="25"/>
        <end position="311"/>
    </location>
</feature>
<keyword evidence="5 6" id="KW-0472">Membrane</keyword>
<keyword evidence="3 6" id="KW-0812">Transmembrane</keyword>
<evidence type="ECO:0000313" key="9">
    <source>
        <dbReference type="Proteomes" id="UP000242164"/>
    </source>
</evidence>
<name>A0AAX2CHI0_9BACI</name>
<protein>
    <submittedName>
        <fullName evidence="8">Citrate transporter</fullName>
    </submittedName>
</protein>
<evidence type="ECO:0000256" key="4">
    <source>
        <dbReference type="ARBA" id="ARBA00022989"/>
    </source>
</evidence>
<dbReference type="PROSITE" id="PS51257">
    <property type="entry name" value="PROKAR_LIPOPROTEIN"/>
    <property type="match status" value="1"/>
</dbReference>
<dbReference type="PANTHER" id="PTHR43568">
    <property type="entry name" value="P PROTEIN"/>
    <property type="match status" value="1"/>
</dbReference>
<comment type="caution">
    <text evidence="8">The sequence shown here is derived from an EMBL/GenBank/DDBJ whole genome shotgun (WGS) entry which is preliminary data.</text>
</comment>
<feature type="transmembrane region" description="Helical" evidence="6">
    <location>
        <begin position="244"/>
        <end position="262"/>
    </location>
</feature>
<evidence type="ECO:0000256" key="3">
    <source>
        <dbReference type="ARBA" id="ARBA00022692"/>
    </source>
</evidence>
<evidence type="ECO:0000256" key="6">
    <source>
        <dbReference type="SAM" id="Phobius"/>
    </source>
</evidence>
<proteinExistence type="predicted"/>
<evidence type="ECO:0000256" key="1">
    <source>
        <dbReference type="ARBA" id="ARBA00004141"/>
    </source>
</evidence>
<dbReference type="GO" id="GO:0055085">
    <property type="term" value="P:transmembrane transport"/>
    <property type="evidence" value="ECO:0007669"/>
    <property type="project" value="InterPro"/>
</dbReference>
<comment type="subcellular location">
    <subcellularLocation>
        <location evidence="1">Membrane</location>
        <topology evidence="1">Multi-pass membrane protein</topology>
    </subcellularLocation>
</comment>
<dbReference type="Pfam" id="PF03600">
    <property type="entry name" value="CitMHS"/>
    <property type="match status" value="1"/>
</dbReference>
<dbReference type="InterPro" id="IPR051475">
    <property type="entry name" value="Diverse_Ion_Transporter"/>
</dbReference>